<dbReference type="EMBL" id="CAACVG010013657">
    <property type="protein sequence ID" value="VEN62229.1"/>
    <property type="molecule type" value="Genomic_DNA"/>
</dbReference>
<evidence type="ECO:0000313" key="2">
    <source>
        <dbReference type="Proteomes" id="UP000410492"/>
    </source>
</evidence>
<proteinExistence type="predicted"/>
<sequence length="55" mass="6154">MASTNNSFSRCVSLMDEEEINEMLESRRTRSLNAPSPVQTFGPCGRIMKNSSMVI</sequence>
<dbReference type="AlphaFoldDB" id="A0A653DSA8"/>
<name>A0A653DSA8_CALMS</name>
<organism evidence="1 2">
    <name type="scientific">Callosobruchus maculatus</name>
    <name type="common">Southern cowpea weevil</name>
    <name type="synonym">Pulse bruchid</name>
    <dbReference type="NCBI Taxonomy" id="64391"/>
    <lineage>
        <taxon>Eukaryota</taxon>
        <taxon>Metazoa</taxon>
        <taxon>Ecdysozoa</taxon>
        <taxon>Arthropoda</taxon>
        <taxon>Hexapoda</taxon>
        <taxon>Insecta</taxon>
        <taxon>Pterygota</taxon>
        <taxon>Neoptera</taxon>
        <taxon>Endopterygota</taxon>
        <taxon>Coleoptera</taxon>
        <taxon>Polyphaga</taxon>
        <taxon>Cucujiformia</taxon>
        <taxon>Chrysomeloidea</taxon>
        <taxon>Chrysomelidae</taxon>
        <taxon>Bruchinae</taxon>
        <taxon>Bruchini</taxon>
        <taxon>Callosobruchus</taxon>
    </lineage>
</organism>
<accession>A0A653DSA8</accession>
<dbReference type="Proteomes" id="UP000410492">
    <property type="component" value="Unassembled WGS sequence"/>
</dbReference>
<gene>
    <name evidence="1" type="ORF">CALMAC_LOCUS19387</name>
</gene>
<reference evidence="1 2" key="1">
    <citation type="submission" date="2019-01" db="EMBL/GenBank/DDBJ databases">
        <authorList>
            <person name="Sayadi A."/>
        </authorList>
    </citation>
    <scope>NUCLEOTIDE SEQUENCE [LARGE SCALE GENOMIC DNA]</scope>
</reference>
<dbReference type="OrthoDB" id="6763155at2759"/>
<evidence type="ECO:0000313" key="1">
    <source>
        <dbReference type="EMBL" id="VEN62229.1"/>
    </source>
</evidence>
<keyword evidence="2" id="KW-1185">Reference proteome</keyword>
<protein>
    <submittedName>
        <fullName evidence="1">Uncharacterized protein</fullName>
    </submittedName>
</protein>